<keyword evidence="2" id="KW-1185">Reference proteome</keyword>
<accession>E5R557</accession>
<dbReference type="VEuPathDB" id="FungiDB:LEMA_uP047330.1"/>
<sequence length="37" mass="4490">MLGKFDSYLTYAERYRRFAYRTTLTIPPYTVPRSQLN</sequence>
<organism evidence="2">
    <name type="scientific">Leptosphaeria maculans (strain JN3 / isolate v23.1.3 / race Av1-4-5-6-7-8)</name>
    <name type="common">Blackleg fungus</name>
    <name type="synonym">Phoma lingam</name>
    <dbReference type="NCBI Taxonomy" id="985895"/>
    <lineage>
        <taxon>Eukaryota</taxon>
        <taxon>Fungi</taxon>
        <taxon>Dikarya</taxon>
        <taxon>Ascomycota</taxon>
        <taxon>Pezizomycotina</taxon>
        <taxon>Dothideomycetes</taxon>
        <taxon>Pleosporomycetidae</taxon>
        <taxon>Pleosporales</taxon>
        <taxon>Pleosporineae</taxon>
        <taxon>Leptosphaeriaceae</taxon>
        <taxon>Plenodomus</taxon>
        <taxon>Plenodomus lingam/Leptosphaeria maculans species complex</taxon>
    </lineage>
</organism>
<reference evidence="2" key="1">
    <citation type="journal article" date="2011" name="Nat. Commun.">
        <title>Effector diversification within compartments of the Leptosphaeria maculans genome affected by Repeat-Induced Point mutations.</title>
        <authorList>
            <person name="Rouxel T."/>
            <person name="Grandaubert J."/>
            <person name="Hane J.K."/>
            <person name="Hoede C."/>
            <person name="van de Wouw A.P."/>
            <person name="Couloux A."/>
            <person name="Dominguez V."/>
            <person name="Anthouard V."/>
            <person name="Bally P."/>
            <person name="Bourras S."/>
            <person name="Cozijnsen A.J."/>
            <person name="Ciuffetti L.M."/>
            <person name="Degrave A."/>
            <person name="Dilmaghani A."/>
            <person name="Duret L."/>
            <person name="Fudal I."/>
            <person name="Goodwin S.B."/>
            <person name="Gout L."/>
            <person name="Glaser N."/>
            <person name="Linglin J."/>
            <person name="Kema G.H.J."/>
            <person name="Lapalu N."/>
            <person name="Lawrence C.B."/>
            <person name="May K."/>
            <person name="Meyer M."/>
            <person name="Ollivier B."/>
            <person name="Poulain J."/>
            <person name="Schoch C.L."/>
            <person name="Simon A."/>
            <person name="Spatafora J.W."/>
            <person name="Stachowiak A."/>
            <person name="Turgeon B.G."/>
            <person name="Tyler B.M."/>
            <person name="Vincent D."/>
            <person name="Weissenbach J."/>
            <person name="Amselem J."/>
            <person name="Quesneville H."/>
            <person name="Oliver R.P."/>
            <person name="Wincker P."/>
            <person name="Balesdent M.-H."/>
            <person name="Howlett B.J."/>
        </authorList>
    </citation>
    <scope>NUCLEOTIDE SEQUENCE [LARGE SCALE GENOMIC DNA]</scope>
    <source>
        <strain evidence="2">JN3 / isolate v23.1.3 / race Av1-4-5-6-7-8</strain>
    </source>
</reference>
<proteinExistence type="predicted"/>
<protein>
    <submittedName>
        <fullName evidence="1">Predicted protein</fullName>
    </submittedName>
</protein>
<dbReference type="AlphaFoldDB" id="E5R557"/>
<dbReference type="HOGENOM" id="CLU_3351247_0_0_1"/>
<evidence type="ECO:0000313" key="1">
    <source>
        <dbReference type="EMBL" id="CBX92027.1"/>
    </source>
</evidence>
<evidence type="ECO:0000313" key="2">
    <source>
        <dbReference type="Proteomes" id="UP000002668"/>
    </source>
</evidence>
<name>E5R557_LEPMJ</name>
<dbReference type="Proteomes" id="UP000002668">
    <property type="component" value="Genome"/>
</dbReference>
<dbReference type="InParanoid" id="E5R557"/>
<dbReference type="EMBL" id="FP929083">
    <property type="protein sequence ID" value="CBX92027.1"/>
    <property type="molecule type" value="Genomic_DNA"/>
</dbReference>
<gene>
    <name evidence="1" type="ORF">LEMA_uP047330.1</name>
</gene>